<dbReference type="InterPro" id="IPR036788">
    <property type="entry name" value="T_IF-3_C_sf"/>
</dbReference>
<accession>A0A9W9K4C1</accession>
<protein>
    <recommendedName>
        <fullName evidence="5">Translation initiation factor 3 N-terminal domain-containing protein</fullName>
    </recommendedName>
</protein>
<dbReference type="Gene3D" id="3.10.20.80">
    <property type="entry name" value="Translation initiation factor 3 (IF-3), N-terminal domain"/>
    <property type="match status" value="1"/>
</dbReference>
<evidence type="ECO:0000313" key="7">
    <source>
        <dbReference type="Proteomes" id="UP001141434"/>
    </source>
</evidence>
<dbReference type="Gene3D" id="3.30.110.10">
    <property type="entry name" value="Translation initiation factor 3 (IF-3), C-terminal domain"/>
    <property type="match status" value="1"/>
</dbReference>
<dbReference type="RefSeq" id="XP_056509850.1">
    <property type="nucleotide sequence ID" value="XM_056657050.1"/>
</dbReference>
<dbReference type="SUPFAM" id="SSF55200">
    <property type="entry name" value="Translation initiation factor IF3, C-terminal domain"/>
    <property type="match status" value="1"/>
</dbReference>
<dbReference type="GeneID" id="81396219"/>
<dbReference type="Proteomes" id="UP001141434">
    <property type="component" value="Unassembled WGS sequence"/>
</dbReference>
<organism evidence="6 7">
    <name type="scientific">Penicillium alfredii</name>
    <dbReference type="NCBI Taxonomy" id="1506179"/>
    <lineage>
        <taxon>Eukaryota</taxon>
        <taxon>Fungi</taxon>
        <taxon>Dikarya</taxon>
        <taxon>Ascomycota</taxon>
        <taxon>Pezizomycotina</taxon>
        <taxon>Eurotiomycetes</taxon>
        <taxon>Eurotiomycetidae</taxon>
        <taxon>Eurotiales</taxon>
        <taxon>Aspergillaceae</taxon>
        <taxon>Penicillium</taxon>
    </lineage>
</organism>
<proteinExistence type="inferred from homology"/>
<keyword evidence="2" id="KW-0396">Initiation factor</keyword>
<reference evidence="6" key="1">
    <citation type="submission" date="2022-11" db="EMBL/GenBank/DDBJ databases">
        <authorList>
            <person name="Petersen C."/>
        </authorList>
    </citation>
    <scope>NUCLEOTIDE SEQUENCE</scope>
    <source>
        <strain evidence="6">IBT 34128</strain>
    </source>
</reference>
<dbReference type="InterPro" id="IPR036787">
    <property type="entry name" value="T_IF-3_N_sf"/>
</dbReference>
<comment type="caution">
    <text evidence="6">The sequence shown here is derived from an EMBL/GenBank/DDBJ whole genome shotgun (WGS) entry which is preliminary data.</text>
</comment>
<dbReference type="GO" id="GO:0070124">
    <property type="term" value="P:mitochondrial translational initiation"/>
    <property type="evidence" value="ECO:0007669"/>
    <property type="project" value="TreeGrafter"/>
</dbReference>
<dbReference type="InterPro" id="IPR019814">
    <property type="entry name" value="Translation_initiation_fac_3_N"/>
</dbReference>
<dbReference type="OrthoDB" id="21573at2759"/>
<evidence type="ECO:0000259" key="5">
    <source>
        <dbReference type="Pfam" id="PF05198"/>
    </source>
</evidence>
<name>A0A9W9K4C1_9EURO</name>
<dbReference type="EMBL" id="JAPMSZ010000009">
    <property type="protein sequence ID" value="KAJ5091652.1"/>
    <property type="molecule type" value="Genomic_DNA"/>
</dbReference>
<keyword evidence="7" id="KW-1185">Reference proteome</keyword>
<dbReference type="SUPFAM" id="SSF54364">
    <property type="entry name" value="Translation initiation factor IF3, N-terminal domain"/>
    <property type="match status" value="1"/>
</dbReference>
<evidence type="ECO:0000256" key="1">
    <source>
        <dbReference type="ARBA" id="ARBA00005439"/>
    </source>
</evidence>
<keyword evidence="3" id="KW-0648">Protein biosynthesis</keyword>
<dbReference type="GO" id="GO:0005739">
    <property type="term" value="C:mitochondrion"/>
    <property type="evidence" value="ECO:0007669"/>
    <property type="project" value="TreeGrafter"/>
</dbReference>
<dbReference type="AlphaFoldDB" id="A0A9W9K4C1"/>
<dbReference type="GO" id="GO:0003743">
    <property type="term" value="F:translation initiation factor activity"/>
    <property type="evidence" value="ECO:0007669"/>
    <property type="project" value="UniProtKB-KW"/>
</dbReference>
<dbReference type="Pfam" id="PF05198">
    <property type="entry name" value="IF3_N"/>
    <property type="match status" value="1"/>
</dbReference>
<dbReference type="InterPro" id="IPR001288">
    <property type="entry name" value="Translation_initiation_fac_3"/>
</dbReference>
<dbReference type="PANTHER" id="PTHR10938:SF0">
    <property type="entry name" value="TRANSLATION INITIATION FACTOR IF-3, MITOCHONDRIAL"/>
    <property type="match status" value="1"/>
</dbReference>
<gene>
    <name evidence="6" type="ORF">NUU61_006522</name>
</gene>
<dbReference type="GO" id="GO:0043022">
    <property type="term" value="F:ribosome binding"/>
    <property type="evidence" value="ECO:0007669"/>
    <property type="project" value="TreeGrafter"/>
</dbReference>
<dbReference type="GO" id="GO:0032790">
    <property type="term" value="P:ribosome disassembly"/>
    <property type="evidence" value="ECO:0007669"/>
    <property type="project" value="TreeGrafter"/>
</dbReference>
<feature type="domain" description="Translation initiation factor 3 N-terminal" evidence="5">
    <location>
        <begin position="65"/>
        <end position="133"/>
    </location>
</feature>
<dbReference type="PANTHER" id="PTHR10938">
    <property type="entry name" value="TRANSLATION INITIATION FACTOR IF-3"/>
    <property type="match status" value="1"/>
</dbReference>
<comment type="similarity">
    <text evidence="1">Belongs to the IF-3 family.</text>
</comment>
<evidence type="ECO:0000256" key="2">
    <source>
        <dbReference type="ARBA" id="ARBA00022540"/>
    </source>
</evidence>
<evidence type="ECO:0000313" key="6">
    <source>
        <dbReference type="EMBL" id="KAJ5091652.1"/>
    </source>
</evidence>
<reference evidence="6" key="2">
    <citation type="journal article" date="2023" name="IMA Fungus">
        <title>Comparative genomic study of the Penicillium genus elucidates a diverse pangenome and 15 lateral gene transfer events.</title>
        <authorList>
            <person name="Petersen C."/>
            <person name="Sorensen T."/>
            <person name="Nielsen M.R."/>
            <person name="Sondergaard T.E."/>
            <person name="Sorensen J.L."/>
            <person name="Fitzpatrick D.A."/>
            <person name="Frisvad J.C."/>
            <person name="Nielsen K.L."/>
        </authorList>
    </citation>
    <scope>NUCLEOTIDE SEQUENCE</scope>
    <source>
        <strain evidence="6">IBT 34128</strain>
    </source>
</reference>
<sequence>MKHTRGLVSTAQALRQVFLAPLPISRSGLVPVNQFQHNGSSRAYHQSSRLAFPDPPAPPKGPLKNEAIRAPFVQVVNENNSLDPPMRLSDVLASFDRDEYFLVQVSPSDSEQAPICKILNKAETWQNEKARAKLAKTNKAVTKQIELNWAIDAHDLSHRLNQLKKFLDKGRKVEIVLTRKKHKRAPTVDEIKHVMQSVIETSKEAGATQVKGMEGEPGKHVIITVKKENL</sequence>
<evidence type="ECO:0000256" key="4">
    <source>
        <dbReference type="SAM" id="MobiDB-lite"/>
    </source>
</evidence>
<evidence type="ECO:0000256" key="3">
    <source>
        <dbReference type="ARBA" id="ARBA00022917"/>
    </source>
</evidence>
<feature type="region of interest" description="Disordered" evidence="4">
    <location>
        <begin position="43"/>
        <end position="64"/>
    </location>
</feature>